<sequence>MNGKNLLFVCPGEMRPQRLELLKSNNCEESEETTRTREAREFRAKAIRGGGVINSPAIPTGWNLGCFRGCFGTTTENPYDKKETSLDKGMSEIIPCIETGGMNVVRRLGPSAPTCRDFNPDFNPELEAKELIQSVF</sequence>
<reference evidence="2" key="1">
    <citation type="submission" date="2019-07" db="EMBL/GenBank/DDBJ databases">
        <title>De Novo Assembly of kiwifruit Actinidia rufa.</title>
        <authorList>
            <person name="Sugita-Konishi S."/>
            <person name="Sato K."/>
            <person name="Mori E."/>
            <person name="Abe Y."/>
            <person name="Kisaki G."/>
            <person name="Hamano K."/>
            <person name="Suezawa K."/>
            <person name="Otani M."/>
            <person name="Fukuda T."/>
            <person name="Manabe T."/>
            <person name="Gomi K."/>
            <person name="Tabuchi M."/>
            <person name="Akimitsu K."/>
            <person name="Kataoka I."/>
        </authorList>
    </citation>
    <scope>NUCLEOTIDE SEQUENCE [LARGE SCALE GENOMIC DNA]</scope>
    <source>
        <strain evidence="2">cv. Fuchu</strain>
    </source>
</reference>
<dbReference type="Proteomes" id="UP000585474">
    <property type="component" value="Unassembled WGS sequence"/>
</dbReference>
<gene>
    <name evidence="1" type="ORF">Acr_00g0042130</name>
</gene>
<protein>
    <submittedName>
        <fullName evidence="1">Uncharacterized protein</fullName>
    </submittedName>
</protein>
<evidence type="ECO:0000313" key="2">
    <source>
        <dbReference type="Proteomes" id="UP000585474"/>
    </source>
</evidence>
<keyword evidence="2" id="KW-1185">Reference proteome</keyword>
<comment type="caution">
    <text evidence="1">The sequence shown here is derived from an EMBL/GenBank/DDBJ whole genome shotgun (WGS) entry which is preliminary data.</text>
</comment>
<evidence type="ECO:0000313" key="1">
    <source>
        <dbReference type="EMBL" id="GFS35801.1"/>
    </source>
</evidence>
<dbReference type="AlphaFoldDB" id="A0A7J0DK17"/>
<proteinExistence type="predicted"/>
<dbReference type="EMBL" id="BJWL01000238">
    <property type="protein sequence ID" value="GFS35801.1"/>
    <property type="molecule type" value="Genomic_DNA"/>
</dbReference>
<accession>A0A7J0DK17</accession>
<name>A0A7J0DK17_9ERIC</name>
<organism evidence="1 2">
    <name type="scientific">Actinidia rufa</name>
    <dbReference type="NCBI Taxonomy" id="165716"/>
    <lineage>
        <taxon>Eukaryota</taxon>
        <taxon>Viridiplantae</taxon>
        <taxon>Streptophyta</taxon>
        <taxon>Embryophyta</taxon>
        <taxon>Tracheophyta</taxon>
        <taxon>Spermatophyta</taxon>
        <taxon>Magnoliopsida</taxon>
        <taxon>eudicotyledons</taxon>
        <taxon>Gunneridae</taxon>
        <taxon>Pentapetalae</taxon>
        <taxon>asterids</taxon>
        <taxon>Ericales</taxon>
        <taxon>Actinidiaceae</taxon>
        <taxon>Actinidia</taxon>
    </lineage>
</organism>